<accession>A0A8J3KCI6</accession>
<organism evidence="7 8">
    <name type="scientific">Catellatospora citrea</name>
    <dbReference type="NCBI Taxonomy" id="53366"/>
    <lineage>
        <taxon>Bacteria</taxon>
        <taxon>Bacillati</taxon>
        <taxon>Actinomycetota</taxon>
        <taxon>Actinomycetes</taxon>
        <taxon>Micromonosporales</taxon>
        <taxon>Micromonosporaceae</taxon>
        <taxon>Catellatospora</taxon>
    </lineage>
</organism>
<dbReference type="InterPro" id="IPR020476">
    <property type="entry name" value="Nudix_hydrolase"/>
</dbReference>
<evidence type="ECO:0000256" key="4">
    <source>
        <dbReference type="ARBA" id="ARBA00022842"/>
    </source>
</evidence>
<dbReference type="Proteomes" id="UP000659904">
    <property type="component" value="Unassembled WGS sequence"/>
</dbReference>
<comment type="cofactor">
    <cofactor evidence="1">
        <name>Mg(2+)</name>
        <dbReference type="ChEBI" id="CHEBI:18420"/>
    </cofactor>
</comment>
<dbReference type="InterPro" id="IPR015797">
    <property type="entry name" value="NUDIX_hydrolase-like_dom_sf"/>
</dbReference>
<evidence type="ECO:0000313" key="8">
    <source>
        <dbReference type="Proteomes" id="UP000659904"/>
    </source>
</evidence>
<feature type="domain" description="Nudix hydrolase" evidence="6">
    <location>
        <begin position="67"/>
        <end position="198"/>
    </location>
</feature>
<evidence type="ECO:0000256" key="2">
    <source>
        <dbReference type="ARBA" id="ARBA00005582"/>
    </source>
</evidence>
<proteinExistence type="inferred from homology"/>
<protein>
    <submittedName>
        <fullName evidence="7">NUDIX hydrolase</fullName>
    </submittedName>
</protein>
<keyword evidence="3 5" id="KW-0378">Hydrolase</keyword>
<dbReference type="InterPro" id="IPR000086">
    <property type="entry name" value="NUDIX_hydrolase_dom"/>
</dbReference>
<dbReference type="InterPro" id="IPR020084">
    <property type="entry name" value="NUDIX_hydrolase_CS"/>
</dbReference>
<dbReference type="EMBL" id="BONH01000028">
    <property type="protein sequence ID" value="GIG00443.1"/>
    <property type="molecule type" value="Genomic_DNA"/>
</dbReference>
<evidence type="ECO:0000256" key="1">
    <source>
        <dbReference type="ARBA" id="ARBA00001946"/>
    </source>
</evidence>
<dbReference type="AlphaFoldDB" id="A0A8J3KCI6"/>
<dbReference type="PRINTS" id="PR00502">
    <property type="entry name" value="NUDIXFAMILY"/>
</dbReference>
<dbReference type="Pfam" id="PF00293">
    <property type="entry name" value="NUDIX"/>
    <property type="match status" value="1"/>
</dbReference>
<gene>
    <name evidence="7" type="ORF">Cci01nite_55360</name>
</gene>
<keyword evidence="8" id="KW-1185">Reference proteome</keyword>
<comment type="caution">
    <text evidence="7">The sequence shown here is derived from an EMBL/GenBank/DDBJ whole genome shotgun (WGS) entry which is preliminary data.</text>
</comment>
<evidence type="ECO:0000256" key="3">
    <source>
        <dbReference type="ARBA" id="ARBA00022801"/>
    </source>
</evidence>
<sequence length="199" mass="20830">MQQAERGFKGVCGGALAPGRGAATGRERGRASVVPMPERHSHCSYCGSAYAADLAWPRRCATCEQVSYVNPVPVAVAVLPVGDGLLGVRRLIPPGAGRVALPGGFIDLGESWQAAVVRELWEETGIRADAADVSLYDTLSAPDGTLLVFGLLPHRDVADLPAPVANEESAGWELVTPATPLAFSLHTAVAARYFASLNV</sequence>
<dbReference type="PANTHER" id="PTHR43222">
    <property type="entry name" value="NUDIX HYDROLASE 23"/>
    <property type="match status" value="1"/>
</dbReference>
<dbReference type="GO" id="GO:0016787">
    <property type="term" value="F:hydrolase activity"/>
    <property type="evidence" value="ECO:0007669"/>
    <property type="project" value="UniProtKB-KW"/>
</dbReference>
<keyword evidence="4" id="KW-0460">Magnesium</keyword>
<dbReference type="SUPFAM" id="SSF55811">
    <property type="entry name" value="Nudix"/>
    <property type="match status" value="1"/>
</dbReference>
<dbReference type="Gene3D" id="3.90.79.10">
    <property type="entry name" value="Nucleoside Triphosphate Pyrophosphohydrolase"/>
    <property type="match status" value="1"/>
</dbReference>
<dbReference type="PROSITE" id="PS51462">
    <property type="entry name" value="NUDIX"/>
    <property type="match status" value="1"/>
</dbReference>
<evidence type="ECO:0000259" key="6">
    <source>
        <dbReference type="PROSITE" id="PS51462"/>
    </source>
</evidence>
<evidence type="ECO:0000256" key="5">
    <source>
        <dbReference type="RuleBase" id="RU003476"/>
    </source>
</evidence>
<dbReference type="PANTHER" id="PTHR43222:SF12">
    <property type="entry name" value="NUDIX HYDROLASE"/>
    <property type="match status" value="1"/>
</dbReference>
<name>A0A8J3KCI6_9ACTN</name>
<reference evidence="7 8" key="1">
    <citation type="submission" date="2021-01" db="EMBL/GenBank/DDBJ databases">
        <title>Whole genome shotgun sequence of Catellatospora citrea NBRC 14495.</title>
        <authorList>
            <person name="Komaki H."/>
            <person name="Tamura T."/>
        </authorList>
    </citation>
    <scope>NUCLEOTIDE SEQUENCE [LARGE SCALE GENOMIC DNA]</scope>
    <source>
        <strain evidence="7 8">NBRC 14495</strain>
    </source>
</reference>
<comment type="similarity">
    <text evidence="2 5">Belongs to the Nudix hydrolase family.</text>
</comment>
<evidence type="ECO:0000313" key="7">
    <source>
        <dbReference type="EMBL" id="GIG00443.1"/>
    </source>
</evidence>
<dbReference type="PROSITE" id="PS00893">
    <property type="entry name" value="NUDIX_BOX"/>
    <property type="match status" value="1"/>
</dbReference>